<dbReference type="EMBL" id="FTOU01000027">
    <property type="protein sequence ID" value="SIT15840.1"/>
    <property type="molecule type" value="Genomic_DNA"/>
</dbReference>
<evidence type="ECO:0000313" key="4">
    <source>
        <dbReference type="Proteomes" id="UP001215549"/>
    </source>
</evidence>
<gene>
    <name evidence="2" type="ORF">JHX88_19350</name>
    <name evidence="1" type="ORF">SAMN05421772_1279</name>
</gene>
<protein>
    <submittedName>
        <fullName evidence="1">Uncharacterized protein</fullName>
    </submittedName>
</protein>
<dbReference type="AlphaFoldDB" id="A0AA46A7P1"/>
<dbReference type="Proteomes" id="UP000186216">
    <property type="component" value="Unassembled WGS sequence"/>
</dbReference>
<evidence type="ECO:0000313" key="3">
    <source>
        <dbReference type="Proteomes" id="UP000186216"/>
    </source>
</evidence>
<reference evidence="1 3" key="1">
    <citation type="submission" date="2017-01" db="EMBL/GenBank/DDBJ databases">
        <authorList>
            <person name="Varghese N."/>
            <person name="Submissions S."/>
        </authorList>
    </citation>
    <scope>NUCLEOTIDE SEQUENCE [LARGE SCALE GENOMIC DNA]</scope>
    <source>
        <strain evidence="1 3">DSM 18447</strain>
    </source>
</reference>
<evidence type="ECO:0000313" key="2">
    <source>
        <dbReference type="EMBL" id="WCR02934.1"/>
    </source>
</evidence>
<sequence length="51" mass="6130">MTDALRKLAEHRAELAKQGMERLEEECLRRRCYERFIRPPSILKDKLADDQ</sequence>
<dbReference type="RefSeq" id="WP_176011503.1">
    <property type="nucleotide sequence ID" value="NZ_CP067140.1"/>
</dbReference>
<keyword evidence="4" id="KW-1185">Reference proteome</keyword>
<evidence type="ECO:0000313" key="1">
    <source>
        <dbReference type="EMBL" id="SIT15840.1"/>
    </source>
</evidence>
<dbReference type="Proteomes" id="UP001215549">
    <property type="component" value="Chromosome"/>
</dbReference>
<organism evidence="1 3">
    <name type="scientific">Paracoccus saliphilus</name>
    <dbReference type="NCBI Taxonomy" id="405559"/>
    <lineage>
        <taxon>Bacteria</taxon>
        <taxon>Pseudomonadati</taxon>
        <taxon>Pseudomonadota</taxon>
        <taxon>Alphaproteobacteria</taxon>
        <taxon>Rhodobacterales</taxon>
        <taxon>Paracoccaceae</taxon>
        <taxon>Paracoccus</taxon>
    </lineage>
</organism>
<accession>A0AA46A7P1</accession>
<proteinExistence type="predicted"/>
<dbReference type="EMBL" id="CP067140">
    <property type="protein sequence ID" value="WCR02934.1"/>
    <property type="molecule type" value="Genomic_DNA"/>
</dbReference>
<name>A0AA46A7P1_9RHOB</name>
<reference evidence="2 4" key="2">
    <citation type="submission" date="2021-01" db="EMBL/GenBank/DDBJ databases">
        <title>Biogeographic distribution of Paracoccus.</title>
        <authorList>
            <person name="Hollensteiner J."/>
            <person name="Leineberger J."/>
            <person name="Brinkhoff T."/>
            <person name="Daniel R."/>
        </authorList>
    </citation>
    <scope>NUCLEOTIDE SEQUENCE [LARGE SCALE GENOMIC DNA]</scope>
    <source>
        <strain evidence="2 4">DSM 18447</strain>
    </source>
</reference>